<reference evidence="2 3" key="1">
    <citation type="submission" date="2014-11" db="EMBL/GenBank/DDBJ databases">
        <authorList>
            <person name="Zhu J."/>
            <person name="Qi W."/>
            <person name="Song R."/>
        </authorList>
    </citation>
    <scope>NUCLEOTIDE SEQUENCE [LARGE SCALE GENOMIC DNA]</scope>
</reference>
<sequence>SMSLVVVPPEVACLDGSVESFFRGIVSGTVFGILFAKELNTPKRKPGSSSGSATPTHQQPSTGVSSSRPPSSGKIQPHSSVLRGVRWISRRSLLTGKTALYFGSWCFVTSFMSCALRRIGVPYPLDAGTGGAVAGALVSIVGRESANFFATAVLGSAAFSIVVHGVDTDKKSTNLWRDPA</sequence>
<evidence type="ECO:0000256" key="1">
    <source>
        <dbReference type="SAM" id="MobiDB-lite"/>
    </source>
</evidence>
<dbReference type="OMA" id="ESIAWTM"/>
<protein>
    <submittedName>
        <fullName evidence="2">Uncharacterized protein</fullName>
    </submittedName>
</protein>
<dbReference type="Proteomes" id="UP000041254">
    <property type="component" value="Unassembled WGS sequence"/>
</dbReference>
<evidence type="ECO:0000313" key="2">
    <source>
        <dbReference type="EMBL" id="CEM01592.1"/>
    </source>
</evidence>
<feature type="non-terminal residue" evidence="2">
    <location>
        <position position="1"/>
    </location>
</feature>
<organism evidence="2 3">
    <name type="scientific">Vitrella brassicaformis (strain CCMP3155)</name>
    <dbReference type="NCBI Taxonomy" id="1169540"/>
    <lineage>
        <taxon>Eukaryota</taxon>
        <taxon>Sar</taxon>
        <taxon>Alveolata</taxon>
        <taxon>Colpodellida</taxon>
        <taxon>Vitrellaceae</taxon>
        <taxon>Vitrella</taxon>
    </lineage>
</organism>
<keyword evidence="3" id="KW-1185">Reference proteome</keyword>
<feature type="compositionally biased region" description="Low complexity" evidence="1">
    <location>
        <begin position="60"/>
        <end position="72"/>
    </location>
</feature>
<evidence type="ECO:0000313" key="3">
    <source>
        <dbReference type="Proteomes" id="UP000041254"/>
    </source>
</evidence>
<feature type="region of interest" description="Disordered" evidence="1">
    <location>
        <begin position="42"/>
        <end position="78"/>
    </location>
</feature>
<accession>A0A0G4ETM4</accession>
<feature type="compositionally biased region" description="Polar residues" evidence="1">
    <location>
        <begin position="47"/>
        <end position="59"/>
    </location>
</feature>
<name>A0A0G4ETM4_VITBC</name>
<proteinExistence type="predicted"/>
<dbReference type="EMBL" id="CDMY01000306">
    <property type="protein sequence ID" value="CEM01592.1"/>
    <property type="molecule type" value="Genomic_DNA"/>
</dbReference>
<dbReference type="AlphaFoldDB" id="A0A0G4ETM4"/>
<gene>
    <name evidence="2" type="ORF">Vbra_20796</name>
</gene>
<dbReference type="InParanoid" id="A0A0G4ETM4"/>
<dbReference type="VEuPathDB" id="CryptoDB:Vbra_20796"/>